<sequence>MNASSFVEFFFVRPVSQQDPSEKRRTVLGITLAATHGAHAQKHTGEELYSLIKNAPQEKWKKKKKGEVEDDKSDGEQRARNMCMKKKKSLFKGEGV</sequence>
<protein>
    <submittedName>
        <fullName evidence="2">Uncharacterized protein</fullName>
    </submittedName>
</protein>
<evidence type="ECO:0000313" key="3">
    <source>
        <dbReference type="Proteomes" id="UP001054945"/>
    </source>
</evidence>
<dbReference type="EMBL" id="BPLR01012962">
    <property type="protein sequence ID" value="GIY57791.1"/>
    <property type="molecule type" value="Genomic_DNA"/>
</dbReference>
<dbReference type="Proteomes" id="UP001054945">
    <property type="component" value="Unassembled WGS sequence"/>
</dbReference>
<evidence type="ECO:0000256" key="1">
    <source>
        <dbReference type="SAM" id="MobiDB-lite"/>
    </source>
</evidence>
<evidence type="ECO:0000313" key="2">
    <source>
        <dbReference type="EMBL" id="GIY57791.1"/>
    </source>
</evidence>
<name>A0AAV4UIX0_CAEEX</name>
<feature type="region of interest" description="Disordered" evidence="1">
    <location>
        <begin position="59"/>
        <end position="96"/>
    </location>
</feature>
<keyword evidence="3" id="KW-1185">Reference proteome</keyword>
<comment type="caution">
    <text evidence="2">The sequence shown here is derived from an EMBL/GenBank/DDBJ whole genome shotgun (WGS) entry which is preliminary data.</text>
</comment>
<dbReference type="AlphaFoldDB" id="A0AAV4UIX0"/>
<proteinExistence type="predicted"/>
<gene>
    <name evidence="2" type="ORF">CEXT_230041</name>
</gene>
<accession>A0AAV4UIX0</accession>
<organism evidence="2 3">
    <name type="scientific">Caerostris extrusa</name>
    <name type="common">Bark spider</name>
    <name type="synonym">Caerostris bankana</name>
    <dbReference type="NCBI Taxonomy" id="172846"/>
    <lineage>
        <taxon>Eukaryota</taxon>
        <taxon>Metazoa</taxon>
        <taxon>Ecdysozoa</taxon>
        <taxon>Arthropoda</taxon>
        <taxon>Chelicerata</taxon>
        <taxon>Arachnida</taxon>
        <taxon>Araneae</taxon>
        <taxon>Araneomorphae</taxon>
        <taxon>Entelegynae</taxon>
        <taxon>Araneoidea</taxon>
        <taxon>Araneidae</taxon>
        <taxon>Caerostris</taxon>
    </lineage>
</organism>
<reference evidence="2 3" key="1">
    <citation type="submission" date="2021-06" db="EMBL/GenBank/DDBJ databases">
        <title>Caerostris extrusa draft genome.</title>
        <authorList>
            <person name="Kono N."/>
            <person name="Arakawa K."/>
        </authorList>
    </citation>
    <scope>NUCLEOTIDE SEQUENCE [LARGE SCALE GENOMIC DNA]</scope>
</reference>